<evidence type="ECO:0000256" key="1">
    <source>
        <dbReference type="ARBA" id="ARBA00004613"/>
    </source>
</evidence>
<dbReference type="GO" id="GO:0004806">
    <property type="term" value="F:triacylglycerol lipase activity"/>
    <property type="evidence" value="ECO:0007669"/>
    <property type="project" value="InterPro"/>
</dbReference>
<dbReference type="InterPro" id="IPR000734">
    <property type="entry name" value="TAG_lipase"/>
</dbReference>
<name>A0AAD9PZK2_ACRCE</name>
<keyword evidence="3" id="KW-0964">Secreted</keyword>
<evidence type="ECO:0000256" key="3">
    <source>
        <dbReference type="ARBA" id="ARBA00022525"/>
    </source>
</evidence>
<comment type="similarity">
    <text evidence="2 5">Belongs to the AB hydrolase superfamily. Lipase family.</text>
</comment>
<feature type="domain" description="Lipase" evidence="6">
    <location>
        <begin position="183"/>
        <end position="502"/>
    </location>
</feature>
<dbReference type="GO" id="GO:0016042">
    <property type="term" value="P:lipid catabolic process"/>
    <property type="evidence" value="ECO:0007669"/>
    <property type="project" value="TreeGrafter"/>
</dbReference>
<comment type="subcellular location">
    <subcellularLocation>
        <location evidence="1">Secreted</location>
    </subcellularLocation>
</comment>
<reference evidence="7" key="1">
    <citation type="journal article" date="2023" name="G3 (Bethesda)">
        <title>Whole genome assembly and annotation of the endangered Caribbean coral Acropora cervicornis.</title>
        <authorList>
            <person name="Selwyn J.D."/>
            <person name="Vollmer S.V."/>
        </authorList>
    </citation>
    <scope>NUCLEOTIDE SEQUENCE</scope>
    <source>
        <strain evidence="7">K2</strain>
    </source>
</reference>
<dbReference type="PRINTS" id="PR00821">
    <property type="entry name" value="TAGLIPASE"/>
</dbReference>
<dbReference type="Proteomes" id="UP001249851">
    <property type="component" value="Unassembled WGS sequence"/>
</dbReference>
<reference evidence="7" key="2">
    <citation type="journal article" date="2023" name="Science">
        <title>Genomic signatures of disease resistance in endangered staghorn corals.</title>
        <authorList>
            <person name="Vollmer S.V."/>
            <person name="Selwyn J.D."/>
            <person name="Despard B.A."/>
            <person name="Roesel C.L."/>
        </authorList>
    </citation>
    <scope>NUCLEOTIDE SEQUENCE</scope>
    <source>
        <strain evidence="7">K2</strain>
    </source>
</reference>
<dbReference type="Pfam" id="PF00151">
    <property type="entry name" value="Lipase"/>
    <property type="match status" value="1"/>
</dbReference>
<proteinExistence type="inferred from homology"/>
<keyword evidence="4" id="KW-1015">Disulfide bond</keyword>
<evidence type="ECO:0000256" key="4">
    <source>
        <dbReference type="ARBA" id="ARBA00023157"/>
    </source>
</evidence>
<organism evidence="7 8">
    <name type="scientific">Acropora cervicornis</name>
    <name type="common">Staghorn coral</name>
    <dbReference type="NCBI Taxonomy" id="6130"/>
    <lineage>
        <taxon>Eukaryota</taxon>
        <taxon>Metazoa</taxon>
        <taxon>Cnidaria</taxon>
        <taxon>Anthozoa</taxon>
        <taxon>Hexacorallia</taxon>
        <taxon>Scleractinia</taxon>
        <taxon>Astrocoeniina</taxon>
        <taxon>Acroporidae</taxon>
        <taxon>Acropora</taxon>
    </lineage>
</organism>
<evidence type="ECO:0000313" key="7">
    <source>
        <dbReference type="EMBL" id="KAK2551784.1"/>
    </source>
</evidence>
<keyword evidence="8" id="KW-1185">Reference proteome</keyword>
<gene>
    <name evidence="7" type="ORF">P5673_027201</name>
</gene>
<dbReference type="GO" id="GO:0005615">
    <property type="term" value="C:extracellular space"/>
    <property type="evidence" value="ECO:0007669"/>
    <property type="project" value="TreeGrafter"/>
</dbReference>
<dbReference type="AlphaFoldDB" id="A0AAD9PZK2"/>
<dbReference type="InterPro" id="IPR033906">
    <property type="entry name" value="Lipase_N"/>
</dbReference>
<dbReference type="EMBL" id="JARQWQ010000093">
    <property type="protein sequence ID" value="KAK2551784.1"/>
    <property type="molecule type" value="Genomic_DNA"/>
</dbReference>
<protein>
    <submittedName>
        <fullName evidence="7">Pancreatic lipase-related protein 2</fullName>
    </submittedName>
</protein>
<dbReference type="PRINTS" id="PR00823">
    <property type="entry name" value="PANCLIPASE"/>
</dbReference>
<evidence type="ECO:0000256" key="2">
    <source>
        <dbReference type="ARBA" id="ARBA00010701"/>
    </source>
</evidence>
<evidence type="ECO:0000313" key="8">
    <source>
        <dbReference type="Proteomes" id="UP001249851"/>
    </source>
</evidence>
<dbReference type="CDD" id="cd00707">
    <property type="entry name" value="Pancreat_lipase_like"/>
    <property type="match status" value="1"/>
</dbReference>
<dbReference type="InterPro" id="IPR029058">
    <property type="entry name" value="AB_hydrolase_fold"/>
</dbReference>
<accession>A0AAD9PZK2</accession>
<dbReference type="SUPFAM" id="SSF53474">
    <property type="entry name" value="alpha/beta-Hydrolases"/>
    <property type="match status" value="1"/>
</dbReference>
<dbReference type="InterPro" id="IPR002331">
    <property type="entry name" value="Lipase_panc"/>
</dbReference>
<evidence type="ECO:0000259" key="6">
    <source>
        <dbReference type="Pfam" id="PF00151"/>
    </source>
</evidence>
<comment type="caution">
    <text evidence="7">The sequence shown here is derived from an EMBL/GenBank/DDBJ whole genome shotgun (WGS) entry which is preliminary data.</text>
</comment>
<dbReference type="Gene3D" id="3.40.50.1820">
    <property type="entry name" value="alpha/beta hydrolase"/>
    <property type="match status" value="1"/>
</dbReference>
<evidence type="ECO:0000256" key="5">
    <source>
        <dbReference type="RuleBase" id="RU004262"/>
    </source>
</evidence>
<dbReference type="InterPro" id="IPR013818">
    <property type="entry name" value="Lipase"/>
</dbReference>
<sequence>MECPSTAKFLSSMWSATSLRQVSNKAASSVDKEKLSKKYFHRGYPYAALIMCTSDCEKKAGAPERLWERGCSSHYNVQYEKQQELNQGGRLISPSLPVGDDRYLNLGSQKATHGPKSRGKSFDKFLVRMIIKFRITKEKENEEDTDLAKASEVTEVKFPRVPFQQLSFDSLVIPIATLQEIFKEVCYGKYGCFSKAPPFDDRLVMSPQDPSIVNTTFSLYTRSNKHNAQMIDDEDAEKLYDSNFEISKRTIIISHGWTVEDGNGHNGWERRMKDALLQREDCNVICIDWAGGAKRLYEQSVGNTRLVGAEIAALVKFIINKNGGSKHLADRFYIIGFSLGGQIAGYAGKSLRDNGMLLGRITGLDPASPYYTDRDPEVRLDPTDAKYVDVIHTNLPIIGTEQRVGHIDFFPNGGSVQPGCFTNKPLDVIFTTSCHHLRAPEYYIATVQNQCSWKAYPCSSYLWFWSGLCNRCYGECPSMGYSADKTKHTGSYFLDTTSKKPFCGEHSGETFAKKKYVLLINFDLTQLQYIRIPHSRIATTCYYKHFLLLETGVEFLSKSTS</sequence>
<dbReference type="PANTHER" id="PTHR11610">
    <property type="entry name" value="LIPASE"/>
    <property type="match status" value="1"/>
</dbReference>
<dbReference type="PANTHER" id="PTHR11610:SF178">
    <property type="entry name" value="LIPASE MEMBER H-A-LIKE PROTEIN"/>
    <property type="match status" value="1"/>
</dbReference>